<feature type="domain" description="CYTH" evidence="1">
    <location>
        <begin position="94"/>
        <end position="229"/>
    </location>
</feature>
<dbReference type="InterPro" id="IPR033469">
    <property type="entry name" value="CYTH-like_dom_sf"/>
</dbReference>
<dbReference type="RefSeq" id="XP_040794501.1">
    <property type="nucleotide sequence ID" value="XM_040937606.1"/>
</dbReference>
<dbReference type="OrthoDB" id="442176at2759"/>
<dbReference type="SUPFAM" id="SSF55154">
    <property type="entry name" value="CYTH-like phosphatases"/>
    <property type="match status" value="1"/>
</dbReference>
<comment type="caution">
    <text evidence="2">The sequence shown here is derived from an EMBL/GenBank/DDBJ whole genome shotgun (WGS) entry which is preliminary data.</text>
</comment>
<dbReference type="AlphaFoldDB" id="A0A9P4GSW4"/>
<evidence type="ECO:0000313" key="2">
    <source>
        <dbReference type="EMBL" id="KAF1851938.1"/>
    </source>
</evidence>
<keyword evidence="3" id="KW-1185">Reference proteome</keyword>
<evidence type="ECO:0000259" key="1">
    <source>
        <dbReference type="Pfam" id="PF01928"/>
    </source>
</evidence>
<protein>
    <recommendedName>
        <fullName evidence="1">CYTH domain-containing protein</fullName>
    </recommendedName>
</protein>
<dbReference type="InterPro" id="IPR023577">
    <property type="entry name" value="CYTH_domain"/>
</dbReference>
<dbReference type="EMBL" id="ML976614">
    <property type="protein sequence ID" value="KAF1851938.1"/>
    <property type="molecule type" value="Genomic_DNA"/>
</dbReference>
<dbReference type="Gene3D" id="2.40.320.10">
    <property type="entry name" value="Hypothetical Protein Pfu-838710-001"/>
    <property type="match status" value="1"/>
</dbReference>
<organism evidence="2 3">
    <name type="scientific">Cucurbitaria berberidis CBS 394.84</name>
    <dbReference type="NCBI Taxonomy" id="1168544"/>
    <lineage>
        <taxon>Eukaryota</taxon>
        <taxon>Fungi</taxon>
        <taxon>Dikarya</taxon>
        <taxon>Ascomycota</taxon>
        <taxon>Pezizomycotina</taxon>
        <taxon>Dothideomycetes</taxon>
        <taxon>Pleosporomycetidae</taxon>
        <taxon>Pleosporales</taxon>
        <taxon>Pleosporineae</taxon>
        <taxon>Cucurbitariaceae</taxon>
        <taxon>Cucurbitaria</taxon>
    </lineage>
</organism>
<accession>A0A9P4GSW4</accession>
<name>A0A9P4GSW4_9PLEO</name>
<proteinExistence type="predicted"/>
<gene>
    <name evidence="2" type="ORF">K460DRAFT_413427</name>
</gene>
<dbReference type="Proteomes" id="UP000800039">
    <property type="component" value="Unassembled WGS sequence"/>
</dbReference>
<dbReference type="GeneID" id="63854856"/>
<dbReference type="GO" id="GO:0016462">
    <property type="term" value="F:pyrophosphatase activity"/>
    <property type="evidence" value="ECO:0007669"/>
    <property type="project" value="UniProtKB-ARBA"/>
</dbReference>
<sequence length="285" mass="32788">MALNVTISRSPRLLYTRRMAASLHMSILPTTLTNLHSLRSQHNFASHPQASLLGSRVGKYCSFPNPVSNAFNISARSLGSYAYHKKYLETDVLEVERKFVPTEESIKHLRANSGLPPFDPFAYIGSEIIADIYYDTDHEGGYFMEKGIYMRKRNGVSEVKIRRAGGGKDTAFTEVHDRENKEKILEQMRDNPVRAIAQWKTQREQWRVEDFTLVVDTTHFGDEDDEESMHIVGEVEWCGAVAEDEEQEMSKTMDKKIKAFMKTYQWAFPAEEVPMSKLTAYFKLR</sequence>
<reference evidence="2" key="1">
    <citation type="submission" date="2020-01" db="EMBL/GenBank/DDBJ databases">
        <authorList>
            <consortium name="DOE Joint Genome Institute"/>
            <person name="Haridas S."/>
            <person name="Albert R."/>
            <person name="Binder M."/>
            <person name="Bloem J."/>
            <person name="Labutti K."/>
            <person name="Salamov A."/>
            <person name="Andreopoulos B."/>
            <person name="Baker S.E."/>
            <person name="Barry K."/>
            <person name="Bills G."/>
            <person name="Bluhm B.H."/>
            <person name="Cannon C."/>
            <person name="Castanera R."/>
            <person name="Culley D.E."/>
            <person name="Daum C."/>
            <person name="Ezra D."/>
            <person name="Gonzalez J.B."/>
            <person name="Henrissat B."/>
            <person name="Kuo A."/>
            <person name="Liang C."/>
            <person name="Lipzen A."/>
            <person name="Lutzoni F."/>
            <person name="Magnuson J."/>
            <person name="Mondo S."/>
            <person name="Nolan M."/>
            <person name="Ohm R."/>
            <person name="Pangilinan J."/>
            <person name="Park H.-J."/>
            <person name="Ramirez L."/>
            <person name="Alfaro M."/>
            <person name="Sun H."/>
            <person name="Tritt A."/>
            <person name="Yoshinaga Y."/>
            <person name="Zwiers L.-H."/>
            <person name="Turgeon B.G."/>
            <person name="Goodwin S.B."/>
            <person name="Spatafora J.W."/>
            <person name="Crous P.W."/>
            <person name="Grigoriev I.V."/>
        </authorList>
    </citation>
    <scope>NUCLEOTIDE SEQUENCE</scope>
    <source>
        <strain evidence="2">CBS 394.84</strain>
    </source>
</reference>
<evidence type="ECO:0000313" key="3">
    <source>
        <dbReference type="Proteomes" id="UP000800039"/>
    </source>
</evidence>
<dbReference type="Pfam" id="PF01928">
    <property type="entry name" value="CYTH"/>
    <property type="match status" value="1"/>
</dbReference>